<gene>
    <name evidence="3" type="ORF">A1355_19800</name>
</gene>
<protein>
    <recommendedName>
        <fullName evidence="5">PEP-CTERM protein-sorting domain-containing protein</fullName>
    </recommendedName>
</protein>
<keyword evidence="4" id="KW-1185">Reference proteome</keyword>
<evidence type="ECO:0000313" key="4">
    <source>
        <dbReference type="Proteomes" id="UP000077628"/>
    </source>
</evidence>
<keyword evidence="1" id="KW-0472">Membrane</keyword>
<feature type="transmembrane region" description="Helical" evidence="1">
    <location>
        <begin position="316"/>
        <end position="335"/>
    </location>
</feature>
<reference evidence="4" key="1">
    <citation type="submission" date="2016-03" db="EMBL/GenBank/DDBJ databases">
        <authorList>
            <person name="Heylen K."/>
            <person name="De Vos P."/>
            <person name="Vekeman B."/>
        </authorList>
    </citation>
    <scope>NUCLEOTIDE SEQUENCE [LARGE SCALE GENOMIC DNA]</scope>
    <source>
        <strain evidence="4">R-45383</strain>
    </source>
</reference>
<keyword evidence="1" id="KW-0812">Transmembrane</keyword>
<keyword evidence="1" id="KW-1133">Transmembrane helix</keyword>
<name>A0A177P7W0_9GAMM</name>
<accession>A0A177P7W0</accession>
<evidence type="ECO:0000256" key="1">
    <source>
        <dbReference type="SAM" id="Phobius"/>
    </source>
</evidence>
<dbReference type="AlphaFoldDB" id="A0A177P7W0"/>
<comment type="caution">
    <text evidence="3">The sequence shown here is derived from an EMBL/GenBank/DDBJ whole genome shotgun (WGS) entry which is preliminary data.</text>
</comment>
<sequence length="343" mass="34459">MAALGIAGMAAYSNQAAAISPATLPTLTAGAVATVESASGNPAASSVAATNTAPNRAWSDYGTNLNYGWTHTAGFQIFQVGNEADIAAGTRFNVTVDLQAKSGVVTYKKTGGVVTGPTSVAPMNYPAFSIWTSGSDPLVTGKANNGYGHSWNQVRGGYGDGGTADDPCGQGGDCALGSNGWLGTGSVGNILDGHDGWIGYANAGYSFTNGDGDKIQGLYAGASNPQNLGEYGGGASDPLNGTALYNYNQNSPYVGSGEAVLSLGEAILNLTGLKAGYYLIGYAGACPDNNANGQGCEFGAGNAYKLTISNNGVTTVPVPGAVWLFGSAVAGFLGIRRGKSRVA</sequence>
<proteinExistence type="predicted"/>
<evidence type="ECO:0000256" key="2">
    <source>
        <dbReference type="SAM" id="SignalP"/>
    </source>
</evidence>
<feature type="signal peptide" evidence="2">
    <location>
        <begin position="1"/>
        <end position="18"/>
    </location>
</feature>
<dbReference type="EMBL" id="LUUK01000039">
    <property type="protein sequence ID" value="OAI25400.1"/>
    <property type="molecule type" value="Genomic_DNA"/>
</dbReference>
<keyword evidence="2" id="KW-0732">Signal</keyword>
<evidence type="ECO:0008006" key="5">
    <source>
        <dbReference type="Google" id="ProtNLM"/>
    </source>
</evidence>
<dbReference type="Proteomes" id="UP000077628">
    <property type="component" value="Unassembled WGS sequence"/>
</dbReference>
<evidence type="ECO:0000313" key="3">
    <source>
        <dbReference type="EMBL" id="OAI25400.1"/>
    </source>
</evidence>
<feature type="chain" id="PRO_5008070055" description="PEP-CTERM protein-sorting domain-containing protein" evidence="2">
    <location>
        <begin position="19"/>
        <end position="343"/>
    </location>
</feature>
<organism evidence="3 4">
    <name type="scientific">Methylomonas koyamae</name>
    <dbReference type="NCBI Taxonomy" id="702114"/>
    <lineage>
        <taxon>Bacteria</taxon>
        <taxon>Pseudomonadati</taxon>
        <taxon>Pseudomonadota</taxon>
        <taxon>Gammaproteobacteria</taxon>
        <taxon>Methylococcales</taxon>
        <taxon>Methylococcaceae</taxon>
        <taxon>Methylomonas</taxon>
    </lineage>
</organism>